<dbReference type="InterPro" id="IPR013094">
    <property type="entry name" value="AB_hydrolase_3"/>
</dbReference>
<protein>
    <recommendedName>
        <fullName evidence="3">Alpha/beta hydrolase fold-3 domain-containing protein</fullName>
    </recommendedName>
</protein>
<dbReference type="Proteomes" id="UP000663828">
    <property type="component" value="Unassembled WGS sequence"/>
</dbReference>
<comment type="caution">
    <text evidence="5">The sequence shown here is derived from an EMBL/GenBank/DDBJ whole genome shotgun (WGS) entry which is preliminary data.</text>
</comment>
<accession>A0A814Y8Q6</accession>
<reference evidence="5" key="1">
    <citation type="submission" date="2021-02" db="EMBL/GenBank/DDBJ databases">
        <authorList>
            <person name="Nowell W R."/>
        </authorList>
    </citation>
    <scope>NUCLEOTIDE SEQUENCE</scope>
</reference>
<keyword evidence="2" id="KW-0812">Transmembrane</keyword>
<keyword evidence="1" id="KW-0378">Hydrolase</keyword>
<dbReference type="Pfam" id="PF07859">
    <property type="entry name" value="Abhydrolase_3"/>
    <property type="match status" value="1"/>
</dbReference>
<evidence type="ECO:0000259" key="3">
    <source>
        <dbReference type="Pfam" id="PF07859"/>
    </source>
</evidence>
<keyword evidence="2" id="KW-0472">Membrane</keyword>
<dbReference type="InterPro" id="IPR029058">
    <property type="entry name" value="AB_hydrolase_fold"/>
</dbReference>
<feature type="transmembrane region" description="Helical" evidence="2">
    <location>
        <begin position="6"/>
        <end position="27"/>
    </location>
</feature>
<name>A0A814Y8Q6_ADIRI</name>
<dbReference type="SUPFAM" id="SSF53474">
    <property type="entry name" value="alpha/beta-Hydrolases"/>
    <property type="match status" value="1"/>
</dbReference>
<dbReference type="GO" id="GO:0016787">
    <property type="term" value="F:hydrolase activity"/>
    <property type="evidence" value="ECO:0007669"/>
    <property type="project" value="UniProtKB-KW"/>
</dbReference>
<evidence type="ECO:0000313" key="5">
    <source>
        <dbReference type="EMBL" id="CAF1225978.1"/>
    </source>
</evidence>
<organism evidence="5 6">
    <name type="scientific">Adineta ricciae</name>
    <name type="common">Rotifer</name>
    <dbReference type="NCBI Taxonomy" id="249248"/>
    <lineage>
        <taxon>Eukaryota</taxon>
        <taxon>Metazoa</taxon>
        <taxon>Spiralia</taxon>
        <taxon>Gnathifera</taxon>
        <taxon>Rotifera</taxon>
        <taxon>Eurotatoria</taxon>
        <taxon>Bdelloidea</taxon>
        <taxon>Adinetida</taxon>
        <taxon>Adinetidae</taxon>
        <taxon>Adineta</taxon>
    </lineage>
</organism>
<dbReference type="EMBL" id="CAJNOJ010000070">
    <property type="protein sequence ID" value="CAF1027646.1"/>
    <property type="molecule type" value="Genomic_DNA"/>
</dbReference>
<dbReference type="OrthoDB" id="408631at2759"/>
<evidence type="ECO:0000256" key="1">
    <source>
        <dbReference type="ARBA" id="ARBA00022801"/>
    </source>
</evidence>
<dbReference type="PANTHER" id="PTHR48081">
    <property type="entry name" value="AB HYDROLASE SUPERFAMILY PROTEIN C4A8.06C"/>
    <property type="match status" value="1"/>
</dbReference>
<dbReference type="InterPro" id="IPR050300">
    <property type="entry name" value="GDXG_lipolytic_enzyme"/>
</dbReference>
<sequence length="375" mass="42604">MSFLTGLLKSVVVVVLIVAIAIPLRYGSTDYPYLRARVAHSLLTFRYSFASDPDRPHLTAEYRAFETLLRLRPLLADHLYADPSQAIKLLRLHVRSNNVSPKPSECQIDKEVFVHNQHSTDGFWINHPPRTFQKKIDKLLLYFHGGGYVFGDIETYRGFECYLSQLFNMTVLHLEYRLCPEHTLPAAIEDAVAIYRAILNQGVSSSQIMIMGDSAGGGLSLLTTQALLTQQLPLPRGVIVLSPWADISISSESYTRNKDKDVMLRFDQKEWLIEQLLGSNASQLSADHHSVSPLFGSFEGFPSLFINVGTAETLEDDSRKVFAKAKEAKVDVTFEEGEHLMHVYPMFFGYFPEARRTLENIRQWIQTKFDQKLNT</sequence>
<dbReference type="EMBL" id="CAJNOR010001956">
    <property type="protein sequence ID" value="CAF1225978.1"/>
    <property type="molecule type" value="Genomic_DNA"/>
</dbReference>
<gene>
    <name evidence="4" type="ORF">EDS130_LOCUS16236</name>
    <name evidence="5" type="ORF">XAT740_LOCUS24964</name>
</gene>
<evidence type="ECO:0000313" key="6">
    <source>
        <dbReference type="Proteomes" id="UP000663828"/>
    </source>
</evidence>
<evidence type="ECO:0000313" key="4">
    <source>
        <dbReference type="EMBL" id="CAF1027646.1"/>
    </source>
</evidence>
<evidence type="ECO:0000256" key="2">
    <source>
        <dbReference type="SAM" id="Phobius"/>
    </source>
</evidence>
<keyword evidence="2" id="KW-1133">Transmembrane helix</keyword>
<keyword evidence="6" id="KW-1185">Reference proteome</keyword>
<feature type="domain" description="Alpha/beta hydrolase fold-3" evidence="3">
    <location>
        <begin position="140"/>
        <end position="344"/>
    </location>
</feature>
<dbReference type="AlphaFoldDB" id="A0A814Y8Q6"/>
<dbReference type="Proteomes" id="UP000663852">
    <property type="component" value="Unassembled WGS sequence"/>
</dbReference>
<dbReference type="PANTHER" id="PTHR48081:SF8">
    <property type="entry name" value="ALPHA_BETA HYDROLASE FOLD-3 DOMAIN-CONTAINING PROTEIN-RELATED"/>
    <property type="match status" value="1"/>
</dbReference>
<proteinExistence type="predicted"/>
<dbReference type="Gene3D" id="3.40.50.1820">
    <property type="entry name" value="alpha/beta hydrolase"/>
    <property type="match status" value="1"/>
</dbReference>